<dbReference type="OrthoDB" id="9808130at2"/>
<dbReference type="InterPro" id="IPR011008">
    <property type="entry name" value="Dimeric_a/b-barrel"/>
</dbReference>
<protein>
    <submittedName>
        <fullName evidence="3">Dabb family protein</fullName>
    </submittedName>
</protein>
<organism evidence="3 4">
    <name type="scientific">Desulfobacter hydrogenophilus</name>
    <dbReference type="NCBI Taxonomy" id="2291"/>
    <lineage>
        <taxon>Bacteria</taxon>
        <taxon>Pseudomonadati</taxon>
        <taxon>Thermodesulfobacteriota</taxon>
        <taxon>Desulfobacteria</taxon>
        <taxon>Desulfobacterales</taxon>
        <taxon>Desulfobacteraceae</taxon>
        <taxon>Desulfobacter</taxon>
    </lineage>
</organism>
<name>A0A328FC94_9BACT</name>
<feature type="domain" description="Stress-response A/B barrel" evidence="1">
    <location>
        <begin position="2"/>
        <end position="98"/>
    </location>
</feature>
<keyword evidence="5" id="KW-1185">Reference proteome</keyword>
<dbReference type="Proteomes" id="UP000248798">
    <property type="component" value="Unassembled WGS sequence"/>
</dbReference>
<evidence type="ECO:0000259" key="1">
    <source>
        <dbReference type="PROSITE" id="PS51502"/>
    </source>
</evidence>
<proteinExistence type="predicted"/>
<evidence type="ECO:0000313" key="2">
    <source>
        <dbReference type="EMBL" id="QBH14413.1"/>
    </source>
</evidence>
<evidence type="ECO:0000313" key="4">
    <source>
        <dbReference type="Proteomes" id="UP000248798"/>
    </source>
</evidence>
<dbReference type="Pfam" id="PF07876">
    <property type="entry name" value="Dabb"/>
    <property type="match status" value="1"/>
</dbReference>
<dbReference type="RefSeq" id="WP_111955898.1">
    <property type="nucleotide sequence ID" value="NZ_CP036313.1"/>
</dbReference>
<reference evidence="3 4" key="1">
    <citation type="submission" date="2018-06" db="EMBL/GenBank/DDBJ databases">
        <title>Complete Genome Sequence of Desulfobacter hydrogenophilus (DSM3380).</title>
        <authorList>
            <person name="Marietou A."/>
            <person name="Schreiber L."/>
            <person name="Marshall I."/>
            <person name="Jorgensen B."/>
        </authorList>
    </citation>
    <scope>NUCLEOTIDE SEQUENCE [LARGE SCALE GENOMIC DNA]</scope>
    <source>
        <strain evidence="3 4">DSM 3380</strain>
    </source>
</reference>
<dbReference type="Gene3D" id="3.30.70.100">
    <property type="match status" value="1"/>
</dbReference>
<evidence type="ECO:0000313" key="5">
    <source>
        <dbReference type="Proteomes" id="UP000293902"/>
    </source>
</evidence>
<dbReference type="SMART" id="SM00886">
    <property type="entry name" value="Dabb"/>
    <property type="match status" value="1"/>
</dbReference>
<dbReference type="PROSITE" id="PS51502">
    <property type="entry name" value="S_R_A_B_BARREL"/>
    <property type="match status" value="1"/>
</dbReference>
<dbReference type="PANTHER" id="PTHR37832:SF1">
    <property type="entry name" value="STRESS-RESPONSE A_B BARREL DOMAIN-CONTAINING PROTEIN"/>
    <property type="match status" value="1"/>
</dbReference>
<dbReference type="InterPro" id="IPR013097">
    <property type="entry name" value="Dabb"/>
</dbReference>
<dbReference type="EMBL" id="CP036313">
    <property type="protein sequence ID" value="QBH14413.1"/>
    <property type="molecule type" value="Genomic_DNA"/>
</dbReference>
<dbReference type="Proteomes" id="UP000293902">
    <property type="component" value="Chromosome"/>
</dbReference>
<gene>
    <name evidence="3" type="ORF">DO021_09110</name>
    <name evidence="2" type="ORF">EYB58_16680</name>
</gene>
<dbReference type="EMBL" id="QLNI01000016">
    <property type="protein sequence ID" value="RAM02261.1"/>
    <property type="molecule type" value="Genomic_DNA"/>
</dbReference>
<dbReference type="AlphaFoldDB" id="A0A328FC94"/>
<reference evidence="2 5" key="2">
    <citation type="submission" date="2019-02" db="EMBL/GenBank/DDBJ databases">
        <title>Complete genome sequence of Desulfobacter hydrogenophilus AcRS1.</title>
        <authorList>
            <person name="Marietou A."/>
            <person name="Lund M.B."/>
            <person name="Marshall I.P.G."/>
            <person name="Schreiber L."/>
            <person name="Jorgensen B."/>
        </authorList>
    </citation>
    <scope>NUCLEOTIDE SEQUENCE [LARGE SCALE GENOMIC DNA]</scope>
    <source>
        <strain evidence="2 5">AcRS1</strain>
    </source>
</reference>
<evidence type="ECO:0000313" key="3">
    <source>
        <dbReference type="EMBL" id="RAM02261.1"/>
    </source>
</evidence>
<dbReference type="SUPFAM" id="SSF54909">
    <property type="entry name" value="Dimeric alpha+beta barrel"/>
    <property type="match status" value="1"/>
</dbReference>
<dbReference type="PANTHER" id="PTHR37832">
    <property type="entry name" value="BLL2683 PROTEIN"/>
    <property type="match status" value="1"/>
</dbReference>
<accession>A0A328FC94</accession>
<sequence>MVKHIVFWTLKDSAEGRFAHQNAKEIKKRLEALNGRIPGLIKLEVGIDFGRTEASADVALYSELSDRNALNHYINHPEHLAVSDFVGKIRHDRTVVDYEI</sequence>